<feature type="transmembrane region" description="Helical" evidence="6">
    <location>
        <begin position="143"/>
        <end position="164"/>
    </location>
</feature>
<gene>
    <name evidence="8" type="ORF">HERILL_LOCUS3393</name>
</gene>
<dbReference type="InterPro" id="IPR004680">
    <property type="entry name" value="Cit_transptr-like_dom"/>
</dbReference>
<dbReference type="GO" id="GO:0016020">
    <property type="term" value="C:membrane"/>
    <property type="evidence" value="ECO:0007669"/>
    <property type="project" value="UniProtKB-SubCell"/>
</dbReference>
<keyword evidence="2" id="KW-0813">Transport</keyword>
<dbReference type="Pfam" id="PF03600">
    <property type="entry name" value="CitMHS"/>
    <property type="match status" value="1"/>
</dbReference>
<dbReference type="CDD" id="cd01116">
    <property type="entry name" value="P_permease"/>
    <property type="match status" value="1"/>
</dbReference>
<feature type="transmembrane region" description="Helical" evidence="6">
    <location>
        <begin position="703"/>
        <end position="721"/>
    </location>
</feature>
<organism evidence="8 9">
    <name type="scientific">Hermetia illucens</name>
    <name type="common">Black soldier fly</name>
    <dbReference type="NCBI Taxonomy" id="343691"/>
    <lineage>
        <taxon>Eukaryota</taxon>
        <taxon>Metazoa</taxon>
        <taxon>Ecdysozoa</taxon>
        <taxon>Arthropoda</taxon>
        <taxon>Hexapoda</taxon>
        <taxon>Insecta</taxon>
        <taxon>Pterygota</taxon>
        <taxon>Neoptera</taxon>
        <taxon>Endopterygota</taxon>
        <taxon>Diptera</taxon>
        <taxon>Brachycera</taxon>
        <taxon>Stratiomyomorpha</taxon>
        <taxon>Stratiomyidae</taxon>
        <taxon>Hermetiinae</taxon>
        <taxon>Hermetia</taxon>
    </lineage>
</organism>
<dbReference type="InterPro" id="IPR051475">
    <property type="entry name" value="Diverse_Ion_Transporter"/>
</dbReference>
<feature type="transmembrane region" description="Helical" evidence="6">
    <location>
        <begin position="794"/>
        <end position="817"/>
    </location>
</feature>
<keyword evidence="3 6" id="KW-0812">Transmembrane</keyword>
<keyword evidence="4 6" id="KW-1133">Transmembrane helix</keyword>
<dbReference type="EMBL" id="LR899009">
    <property type="protein sequence ID" value="CAD7080228.1"/>
    <property type="molecule type" value="Genomic_DNA"/>
</dbReference>
<dbReference type="InParanoid" id="A0A7R8UGL2"/>
<feature type="transmembrane region" description="Helical" evidence="6">
    <location>
        <begin position="367"/>
        <end position="387"/>
    </location>
</feature>
<proteinExistence type="predicted"/>
<feature type="transmembrane region" description="Helical" evidence="6">
    <location>
        <begin position="604"/>
        <end position="624"/>
    </location>
</feature>
<keyword evidence="5 6" id="KW-0472">Membrane</keyword>
<evidence type="ECO:0000256" key="1">
    <source>
        <dbReference type="ARBA" id="ARBA00004141"/>
    </source>
</evidence>
<feature type="transmembrane region" description="Helical" evidence="6">
    <location>
        <begin position="659"/>
        <end position="683"/>
    </location>
</feature>
<dbReference type="AlphaFoldDB" id="A0A7R8UGL2"/>
<feature type="transmembrane region" description="Helical" evidence="6">
    <location>
        <begin position="338"/>
        <end position="355"/>
    </location>
</feature>
<evidence type="ECO:0000259" key="7">
    <source>
        <dbReference type="Pfam" id="PF03600"/>
    </source>
</evidence>
<sequence>MNCAEQRETAYVESSCWLQPKRLKIVVKVSRSSIKSFEVTEGALQVWRNLPEQIRHDPSLASFQEENERMHGEHDDDPLPAEDTVVPEHDLPSTSSRQNDITINITNELGEMKHYRNNRSDSDNCIDTIAHEGIINHHESTSWMQWIKIAALLIVWGFFTGFLMTTYEKEVVKQQLSVPVGRAKDYNIKEIPPDNRFEIALRGAFLSDHYINVSESFLIVYVQLLHLNFSTNETEITHIDNITEPWIVPVANISLIDTSQQLLKTHTFDLREVSQLASNPDKTTKKLRIRMETNFEEDLPLQFAYDDTPIDKQKGVIYAAIVLLGLYAMIIWELVHRTFAAIIASTMSIGILAAMGERPAMTEIMAWIDVETLLLLFGMMIIVAILSETGVFDYLAVYAYKITSGRVWPLINCLCLFTAVMSSFLDNVTTVLLMTPVSIRLCEVMQLNPVPVLMSMIIYSNIGGALTPVGDPPNVIIASNSYIAKGGVNFTIFTLHMSIGVILVTVQTFLQLRFKFRNMNDLRFSEPQDVQELRHEISVWERAAASLSSYSKDEAFVRETLVKKVNRLKRTLKKKLTTATVPVDSYEATLEELQAKYPIRCKVLLYKSGVALVFVVSFFFLHSVPELQRLSLGWTALLGAILLLILADREDMEAVLARVEWSTLLFFAALFILMEALSELGLIDWIGKQTENIILSVGETSRLTVAILLILWVSAFASAFVDNIPLTTMMIKIAISLAQNDQLGLPLQPLVWALAFGACFGGNGTLIGASANVVCAGVAEQHGYRFTFVEYFKVGFPVMVGSIIVATAYLLIAHVVFQWH</sequence>
<evidence type="ECO:0000256" key="6">
    <source>
        <dbReference type="SAM" id="Phobius"/>
    </source>
</evidence>
<accession>A0A7R8UGL2</accession>
<feature type="transmembrane region" description="Helical" evidence="6">
    <location>
        <begin position="407"/>
        <end position="429"/>
    </location>
</feature>
<feature type="transmembrane region" description="Helical" evidence="6">
    <location>
        <begin position="315"/>
        <end position="332"/>
    </location>
</feature>
<comment type="subcellular location">
    <subcellularLocation>
        <location evidence="1">Membrane</location>
        <topology evidence="1">Multi-pass membrane protein</topology>
    </subcellularLocation>
</comment>
<feature type="domain" description="Citrate transporter-like" evidence="7">
    <location>
        <begin position="327"/>
        <end position="757"/>
    </location>
</feature>
<reference evidence="8 9" key="1">
    <citation type="submission" date="2020-11" db="EMBL/GenBank/DDBJ databases">
        <authorList>
            <person name="Wallbank WR R."/>
            <person name="Pardo Diaz C."/>
            <person name="Kozak K."/>
            <person name="Martin S."/>
            <person name="Jiggins C."/>
            <person name="Moest M."/>
            <person name="Warren A I."/>
            <person name="Generalovic N T."/>
            <person name="Byers J.R.P. K."/>
            <person name="Montejo-Kovacevich G."/>
            <person name="Yen C E."/>
        </authorList>
    </citation>
    <scope>NUCLEOTIDE SEQUENCE [LARGE SCALE GENOMIC DNA]</scope>
</reference>
<evidence type="ECO:0000256" key="2">
    <source>
        <dbReference type="ARBA" id="ARBA00022448"/>
    </source>
</evidence>
<dbReference type="OrthoDB" id="442352at2759"/>
<protein>
    <recommendedName>
        <fullName evidence="7">Citrate transporter-like domain-containing protein</fullName>
    </recommendedName>
</protein>
<feature type="transmembrane region" description="Helical" evidence="6">
    <location>
        <begin position="630"/>
        <end position="647"/>
    </location>
</feature>
<dbReference type="Proteomes" id="UP000594454">
    <property type="component" value="Chromosome 1"/>
</dbReference>
<feature type="transmembrane region" description="Helical" evidence="6">
    <location>
        <begin position="450"/>
        <end position="470"/>
    </location>
</feature>
<dbReference type="PANTHER" id="PTHR43568">
    <property type="entry name" value="P PROTEIN"/>
    <property type="match status" value="1"/>
</dbReference>
<evidence type="ECO:0000256" key="3">
    <source>
        <dbReference type="ARBA" id="ARBA00022692"/>
    </source>
</evidence>
<name>A0A7R8UGL2_HERIL</name>
<keyword evidence="9" id="KW-1185">Reference proteome</keyword>
<evidence type="ECO:0000256" key="5">
    <source>
        <dbReference type="ARBA" id="ARBA00023136"/>
    </source>
</evidence>
<dbReference type="GO" id="GO:0055085">
    <property type="term" value="P:transmembrane transport"/>
    <property type="evidence" value="ECO:0007669"/>
    <property type="project" value="InterPro"/>
</dbReference>
<dbReference type="FunCoup" id="A0A7R8UGL2">
    <property type="interactions" value="2"/>
</dbReference>
<feature type="transmembrane region" description="Helical" evidence="6">
    <location>
        <begin position="490"/>
        <end position="510"/>
    </location>
</feature>
<dbReference type="PANTHER" id="PTHR43568:SF1">
    <property type="entry name" value="P PROTEIN"/>
    <property type="match status" value="1"/>
</dbReference>
<evidence type="ECO:0000313" key="8">
    <source>
        <dbReference type="EMBL" id="CAD7080228.1"/>
    </source>
</evidence>
<evidence type="ECO:0000256" key="4">
    <source>
        <dbReference type="ARBA" id="ARBA00022989"/>
    </source>
</evidence>
<evidence type="ECO:0000313" key="9">
    <source>
        <dbReference type="Proteomes" id="UP000594454"/>
    </source>
</evidence>